<sequence length="169" mass="17706">MDHQLLAAGQVVEQLLDQSEVGAVAVFVGLVHVGRVTDQAPEHHPHAEQVGVHDPWRKRRAEERIQARGGAFDPLDLCPQRAGQLIGQLVVGLGDQRVDAAEVVVEQAHRHAGLGGNPAHRNPGVAVAGKAGEGGGNQQVAAFVRVGTAQFCRGCGHGNALEERPEGSG</sequence>
<organism evidence="1 2">
    <name type="scientific">Pseudomonas aylmerensis</name>
    <dbReference type="NCBI Taxonomy" id="1869229"/>
    <lineage>
        <taxon>Bacteria</taxon>
        <taxon>Pseudomonadati</taxon>
        <taxon>Pseudomonadota</taxon>
        <taxon>Gammaproteobacteria</taxon>
        <taxon>Pseudomonadales</taxon>
        <taxon>Pseudomonadaceae</taxon>
        <taxon>Pseudomonas</taxon>
    </lineage>
</organism>
<dbReference type="EMBL" id="MAUE01000024">
    <property type="protein sequence ID" value="OCW25098.1"/>
    <property type="molecule type" value="Genomic_DNA"/>
</dbReference>
<comment type="caution">
    <text evidence="1">The sequence shown here is derived from an EMBL/GenBank/DDBJ whole genome shotgun (WGS) entry which is preliminary data.</text>
</comment>
<proteinExistence type="predicted"/>
<reference evidence="1 2" key="1">
    <citation type="submission" date="2016-06" db="EMBL/GenBank/DDBJ databases">
        <title>Draft genome sequence of Pseudomonas sp. S1E40, a novel strain antagonistic activity to fungal plant pathogen.</title>
        <authorList>
            <person name="Tambong J.T."/>
            <person name="Tchagang C."/>
            <person name="Xu R."/>
        </authorList>
    </citation>
    <scope>NUCLEOTIDE SEQUENCE [LARGE SCALE GENOMIC DNA]</scope>
    <source>
        <strain evidence="1 2">S1E40</strain>
    </source>
</reference>
<gene>
    <name evidence="1" type="ORF">BBG20_16485</name>
</gene>
<accession>A0ABX2YWR1</accession>
<dbReference type="Proteomes" id="UP000095081">
    <property type="component" value="Unassembled WGS sequence"/>
</dbReference>
<keyword evidence="2" id="KW-1185">Reference proteome</keyword>
<name>A0ABX2YWR1_9PSED</name>
<evidence type="ECO:0000313" key="1">
    <source>
        <dbReference type="EMBL" id="OCW25098.1"/>
    </source>
</evidence>
<protein>
    <submittedName>
        <fullName evidence="1">Uncharacterized protein</fullName>
    </submittedName>
</protein>
<evidence type="ECO:0000313" key="2">
    <source>
        <dbReference type="Proteomes" id="UP000095081"/>
    </source>
</evidence>